<keyword evidence="2" id="KW-1185">Reference proteome</keyword>
<organism evidence="1 2">
    <name type="scientific">Flemingia macrophylla</name>
    <dbReference type="NCBI Taxonomy" id="520843"/>
    <lineage>
        <taxon>Eukaryota</taxon>
        <taxon>Viridiplantae</taxon>
        <taxon>Streptophyta</taxon>
        <taxon>Embryophyta</taxon>
        <taxon>Tracheophyta</taxon>
        <taxon>Spermatophyta</taxon>
        <taxon>Magnoliopsida</taxon>
        <taxon>eudicotyledons</taxon>
        <taxon>Gunneridae</taxon>
        <taxon>Pentapetalae</taxon>
        <taxon>rosids</taxon>
        <taxon>fabids</taxon>
        <taxon>Fabales</taxon>
        <taxon>Fabaceae</taxon>
        <taxon>Papilionoideae</taxon>
        <taxon>50 kb inversion clade</taxon>
        <taxon>NPAAA clade</taxon>
        <taxon>indigoferoid/millettioid clade</taxon>
        <taxon>Phaseoleae</taxon>
        <taxon>Flemingia</taxon>
    </lineage>
</organism>
<name>A0ABD1LW56_9FABA</name>
<evidence type="ECO:0000313" key="1">
    <source>
        <dbReference type="EMBL" id="KAL2327745.1"/>
    </source>
</evidence>
<proteinExistence type="predicted"/>
<evidence type="ECO:0000313" key="2">
    <source>
        <dbReference type="Proteomes" id="UP001603857"/>
    </source>
</evidence>
<dbReference type="Proteomes" id="UP001603857">
    <property type="component" value="Unassembled WGS sequence"/>
</dbReference>
<reference evidence="1 2" key="1">
    <citation type="submission" date="2024-08" db="EMBL/GenBank/DDBJ databases">
        <title>Insights into the chromosomal genome structure of Flemingia macrophylla.</title>
        <authorList>
            <person name="Ding Y."/>
            <person name="Zhao Y."/>
            <person name="Bi W."/>
            <person name="Wu M."/>
            <person name="Zhao G."/>
            <person name="Gong Y."/>
            <person name="Li W."/>
            <person name="Zhang P."/>
        </authorList>
    </citation>
    <scope>NUCLEOTIDE SEQUENCE [LARGE SCALE GENOMIC DNA]</scope>
    <source>
        <strain evidence="1">DYQJB</strain>
        <tissue evidence="1">Leaf</tissue>
    </source>
</reference>
<accession>A0ABD1LW56</accession>
<comment type="caution">
    <text evidence="1">The sequence shown here is derived from an EMBL/GenBank/DDBJ whole genome shotgun (WGS) entry which is preliminary data.</text>
</comment>
<dbReference type="EMBL" id="JBGMDY010000007">
    <property type="protein sequence ID" value="KAL2327745.1"/>
    <property type="molecule type" value="Genomic_DNA"/>
</dbReference>
<sequence>MITKGIKPRHPRNKITYELANNHKTNKLYSSVNHHLEVNKTTKKRTPVEDTSTKTSASTPLKLCPELVMIGQGYMFLIVLNSQNGYTWMWITAT</sequence>
<gene>
    <name evidence="1" type="ORF">Fmac_021172</name>
</gene>
<protein>
    <submittedName>
        <fullName evidence="1">Uncharacterized protein</fullName>
    </submittedName>
</protein>
<dbReference type="AlphaFoldDB" id="A0ABD1LW56"/>